<evidence type="ECO:0000256" key="3">
    <source>
        <dbReference type="ARBA" id="ARBA00023235"/>
    </source>
</evidence>
<name>A0A382BY16_9ZZZZ</name>
<dbReference type="PANTHER" id="PTHR21198:SF2">
    <property type="entry name" value="GLUTAMATE RACEMASE"/>
    <property type="match status" value="1"/>
</dbReference>
<dbReference type="GO" id="GO:0071555">
    <property type="term" value="P:cell wall organization"/>
    <property type="evidence" value="ECO:0007669"/>
    <property type="project" value="UniProtKB-KW"/>
</dbReference>
<dbReference type="SUPFAM" id="SSF53681">
    <property type="entry name" value="Aspartate/glutamate racemase"/>
    <property type="match status" value="1"/>
</dbReference>
<dbReference type="Pfam" id="PF01177">
    <property type="entry name" value="Asp_Glu_race"/>
    <property type="match status" value="1"/>
</dbReference>
<dbReference type="GO" id="GO:0009252">
    <property type="term" value="P:peptidoglycan biosynthetic process"/>
    <property type="evidence" value="ECO:0007669"/>
    <property type="project" value="UniProtKB-KW"/>
</dbReference>
<evidence type="ECO:0000256" key="4">
    <source>
        <dbReference type="ARBA" id="ARBA00023316"/>
    </source>
</evidence>
<evidence type="ECO:0000256" key="1">
    <source>
        <dbReference type="ARBA" id="ARBA00022960"/>
    </source>
</evidence>
<reference evidence="5" key="1">
    <citation type="submission" date="2018-05" db="EMBL/GenBank/DDBJ databases">
        <authorList>
            <person name="Lanie J.A."/>
            <person name="Ng W.-L."/>
            <person name="Kazmierczak K.M."/>
            <person name="Andrzejewski T.M."/>
            <person name="Davidsen T.M."/>
            <person name="Wayne K.J."/>
            <person name="Tettelin H."/>
            <person name="Glass J.I."/>
            <person name="Rusch D."/>
            <person name="Podicherti R."/>
            <person name="Tsui H.-C.T."/>
            <person name="Winkler M.E."/>
        </authorList>
    </citation>
    <scope>NUCLEOTIDE SEQUENCE</scope>
</reference>
<dbReference type="PANTHER" id="PTHR21198">
    <property type="entry name" value="GLUTAMATE RACEMASE"/>
    <property type="match status" value="1"/>
</dbReference>
<dbReference type="AlphaFoldDB" id="A0A382BY16"/>
<keyword evidence="4" id="KW-0961">Cell wall biogenesis/degradation</keyword>
<accession>A0A382BY16</accession>
<gene>
    <name evidence="5" type="ORF">METZ01_LOCUS171560</name>
</gene>
<dbReference type="GO" id="GO:0008360">
    <property type="term" value="P:regulation of cell shape"/>
    <property type="evidence" value="ECO:0007669"/>
    <property type="project" value="UniProtKB-KW"/>
</dbReference>
<keyword evidence="2" id="KW-0573">Peptidoglycan synthesis</keyword>
<proteinExistence type="predicted"/>
<keyword evidence="1" id="KW-0133">Cell shape</keyword>
<dbReference type="InterPro" id="IPR015942">
    <property type="entry name" value="Asp/Glu/hydantoin_racemase"/>
</dbReference>
<protein>
    <submittedName>
        <fullName evidence="5">Uncharacterized protein</fullName>
    </submittedName>
</protein>
<dbReference type="FunFam" id="3.40.50.1860:FF:000001">
    <property type="entry name" value="Glutamate racemase"/>
    <property type="match status" value="1"/>
</dbReference>
<organism evidence="5">
    <name type="scientific">marine metagenome</name>
    <dbReference type="NCBI Taxonomy" id="408172"/>
    <lineage>
        <taxon>unclassified sequences</taxon>
        <taxon>metagenomes</taxon>
        <taxon>ecological metagenomes</taxon>
    </lineage>
</organism>
<keyword evidence="3" id="KW-0413">Isomerase</keyword>
<dbReference type="EMBL" id="UINC01031915">
    <property type="protein sequence ID" value="SVB18706.1"/>
    <property type="molecule type" value="Genomic_DNA"/>
</dbReference>
<dbReference type="GO" id="GO:0008881">
    <property type="term" value="F:glutamate racemase activity"/>
    <property type="evidence" value="ECO:0007669"/>
    <property type="project" value="TreeGrafter"/>
</dbReference>
<evidence type="ECO:0000313" key="5">
    <source>
        <dbReference type="EMBL" id="SVB18706.1"/>
    </source>
</evidence>
<sequence>MALDELEDRLPVPVMGVIQPGVKAAGIKTKKNRIGVIGTIATIQSCTYEKQLKLINQELNVISQACPLLVPLAEDGWLKEKIVKDILTYYLDPLIKENIDTIILGCTHYPVFSTLMGDIVGADVTLIDSPAEVAIVLFDLLKEKNLLTKKKFPGKLDCFVTDETSSFPLIAERFLGDPVSNLYFTDIS</sequence>
<evidence type="ECO:0000256" key="2">
    <source>
        <dbReference type="ARBA" id="ARBA00022984"/>
    </source>
</evidence>
<dbReference type="Gene3D" id="3.40.50.1860">
    <property type="match status" value="1"/>
</dbReference>
<dbReference type="InterPro" id="IPR001920">
    <property type="entry name" value="Asp/Glu_race"/>
</dbReference>